<evidence type="ECO:0000256" key="6">
    <source>
        <dbReference type="ARBA" id="ARBA00011881"/>
    </source>
</evidence>
<dbReference type="Pfam" id="PF08282">
    <property type="entry name" value="Hydrolase_3"/>
    <property type="match status" value="1"/>
</dbReference>
<keyword evidence="13" id="KW-1185">Reference proteome</keyword>
<comment type="caution">
    <text evidence="12">The sequence shown here is derived from an EMBL/GenBank/DDBJ whole genome shotgun (WGS) entry which is preliminary data.</text>
</comment>
<keyword evidence="8" id="KW-0479">Metal-binding</keyword>
<evidence type="ECO:0000256" key="3">
    <source>
        <dbReference type="ARBA" id="ARBA00005141"/>
    </source>
</evidence>
<dbReference type="SUPFAM" id="SSF56784">
    <property type="entry name" value="HAD-like"/>
    <property type="match status" value="1"/>
</dbReference>
<dbReference type="CDD" id="cd02513">
    <property type="entry name" value="CMP-NeuAc_Synthase"/>
    <property type="match status" value="1"/>
</dbReference>
<keyword evidence="10" id="KW-0460">Magnesium</keyword>
<dbReference type="Pfam" id="PF02348">
    <property type="entry name" value="CTP_transf_3"/>
    <property type="match status" value="1"/>
</dbReference>
<dbReference type="Gene3D" id="3.40.50.1000">
    <property type="entry name" value="HAD superfamily/HAD-like"/>
    <property type="match status" value="1"/>
</dbReference>
<dbReference type="InterPro" id="IPR010023">
    <property type="entry name" value="KdsC_fam"/>
</dbReference>
<gene>
    <name evidence="12" type="ORF">KIN34_09830</name>
</gene>
<dbReference type="SFLD" id="SFLDS00003">
    <property type="entry name" value="Haloacid_Dehalogenase"/>
    <property type="match status" value="1"/>
</dbReference>
<comment type="similarity">
    <text evidence="5">Belongs to the CMP-NeuNAc synthase family.</text>
</comment>
<dbReference type="InterPro" id="IPR050793">
    <property type="entry name" value="CMP-NeuNAc_synthase"/>
</dbReference>
<name>A0ABS5TZJ8_9CELL</name>
<dbReference type="Proteomes" id="UP000722125">
    <property type="component" value="Unassembled WGS sequence"/>
</dbReference>
<evidence type="ECO:0000313" key="13">
    <source>
        <dbReference type="Proteomes" id="UP000722125"/>
    </source>
</evidence>
<keyword evidence="9" id="KW-0378">Hydrolase</keyword>
<comment type="cofactor">
    <cofactor evidence="2">
        <name>Mg(2+)</name>
        <dbReference type="ChEBI" id="CHEBI:18420"/>
    </cofactor>
</comment>
<evidence type="ECO:0000256" key="1">
    <source>
        <dbReference type="ARBA" id="ARBA00001862"/>
    </source>
</evidence>
<evidence type="ECO:0000256" key="4">
    <source>
        <dbReference type="ARBA" id="ARBA00005893"/>
    </source>
</evidence>
<dbReference type="GO" id="GO:0016779">
    <property type="term" value="F:nucleotidyltransferase activity"/>
    <property type="evidence" value="ECO:0007669"/>
    <property type="project" value="UniProtKB-KW"/>
</dbReference>
<dbReference type="InterPro" id="IPR036412">
    <property type="entry name" value="HAD-like_sf"/>
</dbReference>
<reference evidence="12 13" key="1">
    <citation type="submission" date="2021-05" db="EMBL/GenBank/DDBJ databases">
        <title>Description of Cellulomonas sp. DKR-3 sp. nov.</title>
        <authorList>
            <person name="Dahal R.H."/>
            <person name="Chaudhary D.K."/>
        </authorList>
    </citation>
    <scope>NUCLEOTIDE SEQUENCE [LARGE SCALE GENOMIC DNA]</scope>
    <source>
        <strain evidence="12 13">DKR-3</strain>
    </source>
</reference>
<sequence length="467" mass="48767">MAGPTGCPRTSGRDRTGLARTQEDAPRETVARPAQVRARPLTSSEDDLDRTAATRPRAVAVIPARGGSKGVPLKNLQRVGDESLVARAVAASAAAVDLVVVSTDHPGIADEARRCGARVVDRPAAISGDTASSESAVLHALDVLAAEGVEPEVTVLVQATSPFIDPAALARAVRRVLDGHDDSVLAAAPTHVFTWREVDGRAVAVGHDAATRPRRQDREPLYAETGAFYAMRTSGLRAAGHRFFGRTGLERVDEATAMEIDTPDDLVLARSLVAGSAARDAIGPTSPAALPGAGVLDPIDVDALVTDFDGVHTDDSAQVDAAGHESVRVLRGDGLGIARLRRAGVPVLVLSTETDGVVGARARKLRVECLQAVEDKAAALRAWLDERGLDPARVAYVGNDVNDLPALALVGWPVAVADARPEVLAVARVVLRARGGHGAVREVADRVLAAHDERESTDQGGHPAVAR</sequence>
<comment type="catalytic activity">
    <reaction evidence="1">
        <text>an N-acylneuraminate + CTP = a CMP-N-acyl-beta-neuraminate + diphosphate</text>
        <dbReference type="Rhea" id="RHEA:11344"/>
        <dbReference type="ChEBI" id="CHEBI:33019"/>
        <dbReference type="ChEBI" id="CHEBI:37563"/>
        <dbReference type="ChEBI" id="CHEBI:60073"/>
        <dbReference type="ChEBI" id="CHEBI:68671"/>
        <dbReference type="EC" id="2.7.7.43"/>
    </reaction>
</comment>
<dbReference type="SUPFAM" id="SSF53448">
    <property type="entry name" value="Nucleotide-diphospho-sugar transferases"/>
    <property type="match status" value="1"/>
</dbReference>
<dbReference type="PANTHER" id="PTHR21485">
    <property type="entry name" value="HAD SUPERFAMILY MEMBERS CMAS AND KDSC"/>
    <property type="match status" value="1"/>
</dbReference>
<evidence type="ECO:0000256" key="5">
    <source>
        <dbReference type="ARBA" id="ARBA00010726"/>
    </source>
</evidence>
<feature type="region of interest" description="Disordered" evidence="11">
    <location>
        <begin position="1"/>
        <end position="57"/>
    </location>
</feature>
<feature type="compositionally biased region" description="Basic and acidic residues" evidence="11">
    <location>
        <begin position="11"/>
        <end position="30"/>
    </location>
</feature>
<dbReference type="InterPro" id="IPR023214">
    <property type="entry name" value="HAD_sf"/>
</dbReference>
<dbReference type="InterPro" id="IPR003329">
    <property type="entry name" value="Cytidylyl_trans"/>
</dbReference>
<comment type="similarity">
    <text evidence="4">Belongs to the KdsC family.</text>
</comment>
<dbReference type="EMBL" id="JAHBOH010000001">
    <property type="protein sequence ID" value="MBT0994585.1"/>
    <property type="molecule type" value="Genomic_DNA"/>
</dbReference>
<evidence type="ECO:0000313" key="12">
    <source>
        <dbReference type="EMBL" id="MBT0994585.1"/>
    </source>
</evidence>
<keyword evidence="12" id="KW-0548">Nucleotidyltransferase</keyword>
<evidence type="ECO:0000256" key="2">
    <source>
        <dbReference type="ARBA" id="ARBA00001946"/>
    </source>
</evidence>
<evidence type="ECO:0000256" key="11">
    <source>
        <dbReference type="SAM" id="MobiDB-lite"/>
    </source>
</evidence>
<dbReference type="SFLD" id="SFLDG01136">
    <property type="entry name" value="C1.6:_Phosphoserine_Phosphatas"/>
    <property type="match status" value="1"/>
</dbReference>
<organism evidence="12 13">
    <name type="scientific">Cellulomonas fulva</name>
    <dbReference type="NCBI Taxonomy" id="2835530"/>
    <lineage>
        <taxon>Bacteria</taxon>
        <taxon>Bacillati</taxon>
        <taxon>Actinomycetota</taxon>
        <taxon>Actinomycetes</taxon>
        <taxon>Micrococcales</taxon>
        <taxon>Cellulomonadaceae</taxon>
        <taxon>Cellulomonas</taxon>
    </lineage>
</organism>
<evidence type="ECO:0000256" key="7">
    <source>
        <dbReference type="ARBA" id="ARBA00012491"/>
    </source>
</evidence>
<accession>A0ABS5TZJ8</accession>
<evidence type="ECO:0000256" key="10">
    <source>
        <dbReference type="ARBA" id="ARBA00022842"/>
    </source>
</evidence>
<dbReference type="PANTHER" id="PTHR21485:SF3">
    <property type="entry name" value="N-ACYLNEURAMINATE CYTIDYLYLTRANSFERASE"/>
    <property type="match status" value="1"/>
</dbReference>
<comment type="subunit">
    <text evidence="6">Homotetramer.</text>
</comment>
<keyword evidence="12" id="KW-0808">Transferase</keyword>
<evidence type="ECO:0000256" key="9">
    <source>
        <dbReference type="ARBA" id="ARBA00022801"/>
    </source>
</evidence>
<dbReference type="Gene3D" id="3.90.550.10">
    <property type="entry name" value="Spore Coat Polysaccharide Biosynthesis Protein SpsA, Chain A"/>
    <property type="match status" value="1"/>
</dbReference>
<dbReference type="SFLD" id="SFLDG01138">
    <property type="entry name" value="C1.6.2:_Deoxy-d-mannose-octulo"/>
    <property type="match status" value="1"/>
</dbReference>
<protein>
    <recommendedName>
        <fullName evidence="7">N-acylneuraminate cytidylyltransferase</fullName>
        <ecNumber evidence="7">2.7.7.43</ecNumber>
    </recommendedName>
</protein>
<dbReference type="InterPro" id="IPR029044">
    <property type="entry name" value="Nucleotide-diphossugar_trans"/>
</dbReference>
<comment type="pathway">
    <text evidence="3">Amino-sugar metabolism; N-acetylneuraminate metabolism.</text>
</comment>
<evidence type="ECO:0000256" key="8">
    <source>
        <dbReference type="ARBA" id="ARBA00022723"/>
    </source>
</evidence>
<dbReference type="EC" id="2.7.7.43" evidence="7"/>
<proteinExistence type="inferred from homology"/>